<dbReference type="RefSeq" id="WP_084253595.1">
    <property type="nucleotide sequence ID" value="NZ_BDNC01000033.1"/>
</dbReference>
<dbReference type="Gene3D" id="1.10.287.1060">
    <property type="entry name" value="ESAT-6-like"/>
    <property type="match status" value="1"/>
</dbReference>
<accession>A0A2A3LDM0</accession>
<dbReference type="SUPFAM" id="SSF140453">
    <property type="entry name" value="EsxAB dimer-like"/>
    <property type="match status" value="1"/>
</dbReference>
<proteinExistence type="predicted"/>
<organism evidence="1 2">
    <name type="scientific">Mycobacterium avium subsp. hominissuis</name>
    <dbReference type="NCBI Taxonomy" id="439334"/>
    <lineage>
        <taxon>Bacteria</taxon>
        <taxon>Bacillati</taxon>
        <taxon>Actinomycetota</taxon>
        <taxon>Actinomycetes</taxon>
        <taxon>Mycobacteriales</taxon>
        <taxon>Mycobacteriaceae</taxon>
        <taxon>Mycobacterium</taxon>
        <taxon>Mycobacterium avium complex (MAC)</taxon>
    </lineage>
</organism>
<gene>
    <name evidence="1" type="ORF">XV03_03975</name>
</gene>
<dbReference type="AlphaFoldDB" id="A0A2A3LDM0"/>
<comment type="caution">
    <text evidence="1">The sequence shown here is derived from an EMBL/GenBank/DDBJ whole genome shotgun (WGS) entry which is preliminary data.</text>
</comment>
<reference evidence="1 2" key="1">
    <citation type="journal article" date="2017" name="Genome Biol. Evol.">
        <title>Population Structure and Local Adaptation of MAC Lung Disease Agent Mycobacterium avium subsp. hominissuis.</title>
        <authorList>
            <person name="Yano H."/>
            <person name="Iwamoto T."/>
            <person name="Nishiuchi Y."/>
            <person name="Nakajima C."/>
            <person name="Starkova D.A."/>
            <person name="Mokrousov I."/>
            <person name="Narvskaya O."/>
            <person name="Yoshida S."/>
            <person name="Arikawa K."/>
            <person name="Nakanishi N."/>
            <person name="Osaki K."/>
            <person name="Nakagawa I."/>
            <person name="Ato M."/>
            <person name="Suzuki Y."/>
            <person name="Maruyama F."/>
        </authorList>
    </citation>
    <scope>NUCLEOTIDE SEQUENCE [LARGE SCALE GENOMIC DNA]</scope>
    <source>
        <strain evidence="1 2">OCU466</strain>
    </source>
</reference>
<dbReference type="InterPro" id="IPR036689">
    <property type="entry name" value="ESAT-6-like_sf"/>
</dbReference>
<evidence type="ECO:0008006" key="3">
    <source>
        <dbReference type="Google" id="ProtNLM"/>
    </source>
</evidence>
<evidence type="ECO:0000313" key="1">
    <source>
        <dbReference type="EMBL" id="PBJ39142.1"/>
    </source>
</evidence>
<name>A0A2A3LDM0_MYCAV</name>
<dbReference type="EMBL" id="LBGZ01000029">
    <property type="protein sequence ID" value="PBJ39142.1"/>
    <property type="molecule type" value="Genomic_DNA"/>
</dbReference>
<protein>
    <recommendedName>
        <fullName evidence="3">ESAT-6-like protein</fullName>
    </recommendedName>
</protein>
<evidence type="ECO:0000313" key="2">
    <source>
        <dbReference type="Proteomes" id="UP000218842"/>
    </source>
</evidence>
<dbReference type="Proteomes" id="UP000218842">
    <property type="component" value="Unassembled WGS sequence"/>
</dbReference>
<sequence length="96" mass="10609">MSAPIHQNFPALHSSLDSMDGLGRALQTKVDELRSELNIWAGFWRGTAHDQAMTWSQNVTNQAEHSVQASVNYTATARQAVADMEAQEHTNAGIWT</sequence>